<dbReference type="OrthoDB" id="5957901at2"/>
<keyword evidence="4" id="KW-1185">Reference proteome</keyword>
<dbReference type="GO" id="GO:0003677">
    <property type="term" value="F:DNA binding"/>
    <property type="evidence" value="ECO:0007669"/>
    <property type="project" value="InterPro"/>
</dbReference>
<dbReference type="Gene3D" id="1.10.260.40">
    <property type="entry name" value="lambda repressor-like DNA-binding domains"/>
    <property type="match status" value="1"/>
</dbReference>
<accession>A0A2S9H349</accession>
<comment type="caution">
    <text evidence="3">The sequence shown here is derived from an EMBL/GenBank/DDBJ whole genome shotgun (WGS) entry which is preliminary data.</text>
</comment>
<sequence length="133" mass="15057">MEYPIKTLSQLRLVLQGFRKAAGLTQAAMASQLGITQQSYAQIEANPAVSSMERLYKILRILNVELILAYEPNQKIDQGTFSTPRLEEMNENIEKTLEVEPETVKFSRTTAKKSTSRKAPKRVMPPSAKKESW</sequence>
<gene>
    <name evidence="3" type="ORF">S2091_1022</name>
</gene>
<evidence type="ECO:0000259" key="2">
    <source>
        <dbReference type="PROSITE" id="PS50943"/>
    </source>
</evidence>
<dbReference type="Pfam" id="PF01381">
    <property type="entry name" value="HTH_3"/>
    <property type="match status" value="1"/>
</dbReference>
<name>A0A2S9H349_9BURK</name>
<feature type="compositionally biased region" description="Basic residues" evidence="1">
    <location>
        <begin position="110"/>
        <end position="121"/>
    </location>
</feature>
<dbReference type="SUPFAM" id="SSF47413">
    <property type="entry name" value="lambda repressor-like DNA-binding domains"/>
    <property type="match status" value="1"/>
</dbReference>
<evidence type="ECO:0000256" key="1">
    <source>
        <dbReference type="SAM" id="MobiDB-lite"/>
    </source>
</evidence>
<reference evidence="3 4" key="1">
    <citation type="submission" date="2018-02" db="EMBL/GenBank/DDBJ databases">
        <title>Solimicrobium silvestre gen. nov., sp. nov., isolated from alpine forest soil.</title>
        <authorList>
            <person name="Margesin R."/>
            <person name="Albuquerque L."/>
            <person name="Zhang D.-C."/>
            <person name="Froufe H.J.C."/>
            <person name="Severino R."/>
            <person name="Roxo I."/>
            <person name="Egas C."/>
            <person name="Da Costa M.S."/>
        </authorList>
    </citation>
    <scope>NUCLEOTIDE SEQUENCE [LARGE SCALE GENOMIC DNA]</scope>
    <source>
        <strain evidence="3 4">S20-91</strain>
    </source>
</reference>
<dbReference type="CDD" id="cd00093">
    <property type="entry name" value="HTH_XRE"/>
    <property type="match status" value="1"/>
</dbReference>
<dbReference type="InterPro" id="IPR010982">
    <property type="entry name" value="Lambda_DNA-bd_dom_sf"/>
</dbReference>
<evidence type="ECO:0000313" key="3">
    <source>
        <dbReference type="EMBL" id="PRC94401.1"/>
    </source>
</evidence>
<feature type="domain" description="HTH cro/C1-type" evidence="2">
    <location>
        <begin position="15"/>
        <end position="69"/>
    </location>
</feature>
<proteinExistence type="predicted"/>
<dbReference type="Proteomes" id="UP000237839">
    <property type="component" value="Unassembled WGS sequence"/>
</dbReference>
<dbReference type="InterPro" id="IPR001387">
    <property type="entry name" value="Cro/C1-type_HTH"/>
</dbReference>
<feature type="region of interest" description="Disordered" evidence="1">
    <location>
        <begin position="102"/>
        <end position="133"/>
    </location>
</feature>
<dbReference type="RefSeq" id="WP_105530718.1">
    <property type="nucleotide sequence ID" value="NZ_PUGF01000003.1"/>
</dbReference>
<dbReference type="AlphaFoldDB" id="A0A2S9H349"/>
<organism evidence="3 4">
    <name type="scientific">Solimicrobium silvestre</name>
    <dbReference type="NCBI Taxonomy" id="2099400"/>
    <lineage>
        <taxon>Bacteria</taxon>
        <taxon>Pseudomonadati</taxon>
        <taxon>Pseudomonadota</taxon>
        <taxon>Betaproteobacteria</taxon>
        <taxon>Burkholderiales</taxon>
        <taxon>Oxalobacteraceae</taxon>
        <taxon>Solimicrobium</taxon>
    </lineage>
</organism>
<dbReference type="PROSITE" id="PS50943">
    <property type="entry name" value="HTH_CROC1"/>
    <property type="match status" value="1"/>
</dbReference>
<dbReference type="EMBL" id="PUGF01000003">
    <property type="protein sequence ID" value="PRC94401.1"/>
    <property type="molecule type" value="Genomic_DNA"/>
</dbReference>
<protein>
    <recommendedName>
        <fullName evidence="2">HTH cro/C1-type domain-containing protein</fullName>
    </recommendedName>
</protein>
<dbReference type="SMART" id="SM00530">
    <property type="entry name" value="HTH_XRE"/>
    <property type="match status" value="1"/>
</dbReference>
<evidence type="ECO:0000313" key="4">
    <source>
        <dbReference type="Proteomes" id="UP000237839"/>
    </source>
</evidence>